<evidence type="ECO:0000256" key="1">
    <source>
        <dbReference type="SAM" id="MobiDB-lite"/>
    </source>
</evidence>
<feature type="region of interest" description="Disordered" evidence="1">
    <location>
        <begin position="65"/>
        <end position="94"/>
    </location>
</feature>
<dbReference type="AlphaFoldDB" id="A0A8H7BKQ9"/>
<dbReference type="OrthoDB" id="2272203at2759"/>
<evidence type="ECO:0000313" key="3">
    <source>
        <dbReference type="Proteomes" id="UP000605846"/>
    </source>
</evidence>
<reference evidence="2" key="1">
    <citation type="submission" date="2020-01" db="EMBL/GenBank/DDBJ databases">
        <title>Genome Sequencing of Three Apophysomyces-Like Fungal Strains Confirms a Novel Fungal Genus in the Mucoromycota with divergent Burkholderia-like Endosymbiotic Bacteria.</title>
        <authorList>
            <person name="Stajich J.E."/>
            <person name="Macias A.M."/>
            <person name="Carter-House D."/>
            <person name="Lovett B."/>
            <person name="Kasson L.R."/>
            <person name="Berry K."/>
            <person name="Grigoriev I."/>
            <person name="Chang Y."/>
            <person name="Spatafora J."/>
            <person name="Kasson M.T."/>
        </authorList>
    </citation>
    <scope>NUCLEOTIDE SEQUENCE</scope>
    <source>
        <strain evidence="2">NRRL A-21654</strain>
    </source>
</reference>
<feature type="non-terminal residue" evidence="2">
    <location>
        <position position="1"/>
    </location>
</feature>
<dbReference type="EMBL" id="JABAYA010000284">
    <property type="protein sequence ID" value="KAF7721277.1"/>
    <property type="molecule type" value="Genomic_DNA"/>
</dbReference>
<keyword evidence="3" id="KW-1185">Reference proteome</keyword>
<comment type="caution">
    <text evidence="2">The sequence shown here is derived from an EMBL/GenBank/DDBJ whole genome shotgun (WGS) entry which is preliminary data.</text>
</comment>
<evidence type="ECO:0000313" key="2">
    <source>
        <dbReference type="EMBL" id="KAF7721277.1"/>
    </source>
</evidence>
<dbReference type="Proteomes" id="UP000605846">
    <property type="component" value="Unassembled WGS sequence"/>
</dbReference>
<gene>
    <name evidence="2" type="ORF">EC973_004970</name>
</gene>
<organism evidence="2 3">
    <name type="scientific">Apophysomyces ossiformis</name>
    <dbReference type="NCBI Taxonomy" id="679940"/>
    <lineage>
        <taxon>Eukaryota</taxon>
        <taxon>Fungi</taxon>
        <taxon>Fungi incertae sedis</taxon>
        <taxon>Mucoromycota</taxon>
        <taxon>Mucoromycotina</taxon>
        <taxon>Mucoromycetes</taxon>
        <taxon>Mucorales</taxon>
        <taxon>Mucorineae</taxon>
        <taxon>Mucoraceae</taxon>
        <taxon>Apophysomyces</taxon>
    </lineage>
</organism>
<sequence>MLTLGQAACLVLDKEPTKENRKEAKDILEKSPFGVTYLFGTNPLEPVAMAKSIIEKNPFKYKTYSETPPSSPILAPQNSEQEAENSFKETSAASTSSKCSEDVLGIHNSAIILIHPLSYRTYPVNYSKRNIIDMAKRIYSCSDPASQVFYNYGYFTNKDIYEELQQHFPKLAEMYSLQQVGNWLNKESNHFGPLKTRRNSGVPQKGRWLWLFKDAVKEALSESDGRFRAHVKKTAGDWANIGYIRKSPTNESEEARVRLIQLMMTKLVNRCLCTKIYVSPNSSSTTPLLVRDCPKPTTLTKLHGCDGDTQDLFAFLSTCTKKVRICVIDYAGLSNDLDNILEMLKLYKNVKEIVVDHSSSIEVLDRYSLLHDRKKIQLFKSRRGL</sequence>
<name>A0A8H7BKQ9_9FUNG</name>
<protein>
    <submittedName>
        <fullName evidence="2">Uncharacterized protein</fullName>
    </submittedName>
</protein>
<proteinExistence type="predicted"/>
<accession>A0A8H7BKQ9</accession>